<dbReference type="PANTHER" id="PTHR34472:SF1">
    <property type="entry name" value="SULFUR CARRIER PROTEIN THIS"/>
    <property type="match status" value="1"/>
</dbReference>
<proteinExistence type="predicted"/>
<accession>A0ABS6ETM6</accession>
<dbReference type="Pfam" id="PF02597">
    <property type="entry name" value="ThiS"/>
    <property type="match status" value="1"/>
</dbReference>
<gene>
    <name evidence="1" type="primary">thiS</name>
    <name evidence="1" type="ORF">KQI75_10580</name>
</gene>
<dbReference type="EMBL" id="JAHLQI010000006">
    <property type="protein sequence ID" value="MBU5491057.1"/>
    <property type="molecule type" value="Genomic_DNA"/>
</dbReference>
<dbReference type="RefSeq" id="WP_216470773.1">
    <property type="nucleotide sequence ID" value="NZ_JAHLQI010000006.1"/>
</dbReference>
<dbReference type="InterPro" id="IPR010035">
    <property type="entry name" value="Thi_S"/>
</dbReference>
<sequence>MKVNGNTVSATEGMTVRTLLEQEGYPLTRIAVEVNGAIVPKAQYDTFALHDADAVEIVCFVGGG</sequence>
<reference evidence="1 2" key="1">
    <citation type="submission" date="2021-06" db="EMBL/GenBank/DDBJ databases">
        <authorList>
            <person name="Sun Q."/>
            <person name="Li D."/>
        </authorList>
    </citation>
    <scope>NUCLEOTIDE SEQUENCE [LARGE SCALE GENOMIC DNA]</scope>
    <source>
        <strain evidence="1 2">MSJd-7</strain>
    </source>
</reference>
<keyword evidence="2" id="KW-1185">Reference proteome</keyword>
<dbReference type="CDD" id="cd00565">
    <property type="entry name" value="Ubl_ThiS"/>
    <property type="match status" value="1"/>
</dbReference>
<protein>
    <submittedName>
        <fullName evidence="1">Sulfur carrier protein ThiS</fullName>
    </submittedName>
</protein>
<dbReference type="InterPro" id="IPR003749">
    <property type="entry name" value="ThiS/MoaD-like"/>
</dbReference>
<dbReference type="NCBIfam" id="TIGR01683">
    <property type="entry name" value="thiS"/>
    <property type="match status" value="1"/>
</dbReference>
<dbReference type="PANTHER" id="PTHR34472">
    <property type="entry name" value="SULFUR CARRIER PROTEIN THIS"/>
    <property type="match status" value="1"/>
</dbReference>
<comment type="caution">
    <text evidence="1">The sequence shown here is derived from an EMBL/GenBank/DDBJ whole genome shotgun (WGS) entry which is preliminary data.</text>
</comment>
<evidence type="ECO:0000313" key="2">
    <source>
        <dbReference type="Proteomes" id="UP000783588"/>
    </source>
</evidence>
<dbReference type="Proteomes" id="UP000783588">
    <property type="component" value="Unassembled WGS sequence"/>
</dbReference>
<evidence type="ECO:0000313" key="1">
    <source>
        <dbReference type="EMBL" id="MBU5491057.1"/>
    </source>
</evidence>
<organism evidence="1 2">
    <name type="scientific">Butyricicoccus intestinisimiae</name>
    <dbReference type="NCBI Taxonomy" id="2841509"/>
    <lineage>
        <taxon>Bacteria</taxon>
        <taxon>Bacillati</taxon>
        <taxon>Bacillota</taxon>
        <taxon>Clostridia</taxon>
        <taxon>Eubacteriales</taxon>
        <taxon>Butyricicoccaceae</taxon>
        <taxon>Butyricicoccus</taxon>
    </lineage>
</organism>
<name>A0ABS6ETM6_9FIRM</name>